<dbReference type="EnsemblMetazoa" id="AFAF014839-RA">
    <property type="protein sequence ID" value="AFAF014839-PA"/>
    <property type="gene ID" value="AFAF014839"/>
</dbReference>
<name>A0A182QQH0_9DIPT</name>
<sequence>MHLGKRQAIISVNLLATEFGTTVKANNNNKKRSTDPQHNPFDTEKRCTVKHDDRKILFIMLDESNFKEQLLQEHRLRAARINSGSESSSITLGVRAHPHSPESPTDGQILLLSHNPALRIDPAALCVKLPMCARFRSGNLCIKRGQIELLVAGRIGADVLERLQHMRRYRRFHREMGTLRLEAVRVSIVRNPIEHPVRSGVRVLAGRIRSIVAGLLGGDAIAGLVSVVVRTARVVIVVLGQYDGLRFGRAEGGSTDETLLRCGLDAAHDERDGHCNLRRRKARGR</sequence>
<dbReference type="VEuPathDB" id="VectorBase:AFAF014839"/>
<evidence type="ECO:0000313" key="1">
    <source>
        <dbReference type="EnsemblMetazoa" id="AFAF014839-PA"/>
    </source>
</evidence>
<protein>
    <submittedName>
        <fullName evidence="1">Uncharacterized protein</fullName>
    </submittedName>
</protein>
<keyword evidence="2" id="KW-1185">Reference proteome</keyword>
<reference evidence="2" key="1">
    <citation type="submission" date="2014-01" db="EMBL/GenBank/DDBJ databases">
        <title>The Genome Sequence of Anopheles farauti FAR1 (V2).</title>
        <authorList>
            <consortium name="The Broad Institute Genomics Platform"/>
            <person name="Neafsey D.E."/>
            <person name="Besansky N."/>
            <person name="Howell P."/>
            <person name="Walton C."/>
            <person name="Young S.K."/>
            <person name="Zeng Q."/>
            <person name="Gargeya S."/>
            <person name="Fitzgerald M."/>
            <person name="Haas B."/>
            <person name="Abouelleil A."/>
            <person name="Allen A.W."/>
            <person name="Alvarado L."/>
            <person name="Arachchi H.M."/>
            <person name="Berlin A.M."/>
            <person name="Chapman S.B."/>
            <person name="Gainer-Dewar J."/>
            <person name="Goldberg J."/>
            <person name="Griggs A."/>
            <person name="Gujja S."/>
            <person name="Hansen M."/>
            <person name="Howarth C."/>
            <person name="Imamovic A."/>
            <person name="Ireland A."/>
            <person name="Larimer J."/>
            <person name="McCowan C."/>
            <person name="Murphy C."/>
            <person name="Pearson M."/>
            <person name="Poon T.W."/>
            <person name="Priest M."/>
            <person name="Roberts A."/>
            <person name="Saif S."/>
            <person name="Shea T."/>
            <person name="Sisk P."/>
            <person name="Sykes S."/>
            <person name="Wortman J."/>
            <person name="Nusbaum C."/>
            <person name="Birren B."/>
        </authorList>
    </citation>
    <scope>NUCLEOTIDE SEQUENCE [LARGE SCALE GENOMIC DNA]</scope>
    <source>
        <strain evidence="2">FAR1</strain>
    </source>
</reference>
<evidence type="ECO:0000313" key="2">
    <source>
        <dbReference type="Proteomes" id="UP000075886"/>
    </source>
</evidence>
<dbReference type="AlphaFoldDB" id="A0A182QQH0"/>
<proteinExistence type="predicted"/>
<organism evidence="1 2">
    <name type="scientific">Anopheles farauti</name>
    <dbReference type="NCBI Taxonomy" id="69004"/>
    <lineage>
        <taxon>Eukaryota</taxon>
        <taxon>Metazoa</taxon>
        <taxon>Ecdysozoa</taxon>
        <taxon>Arthropoda</taxon>
        <taxon>Hexapoda</taxon>
        <taxon>Insecta</taxon>
        <taxon>Pterygota</taxon>
        <taxon>Neoptera</taxon>
        <taxon>Endopterygota</taxon>
        <taxon>Diptera</taxon>
        <taxon>Nematocera</taxon>
        <taxon>Culicoidea</taxon>
        <taxon>Culicidae</taxon>
        <taxon>Anophelinae</taxon>
        <taxon>Anopheles</taxon>
    </lineage>
</organism>
<reference evidence="1" key="2">
    <citation type="submission" date="2020-05" db="UniProtKB">
        <authorList>
            <consortium name="EnsemblMetazoa"/>
        </authorList>
    </citation>
    <scope>IDENTIFICATION</scope>
    <source>
        <strain evidence="1">FAR1</strain>
    </source>
</reference>
<accession>A0A182QQH0</accession>
<dbReference type="Proteomes" id="UP000075886">
    <property type="component" value="Unassembled WGS sequence"/>
</dbReference>
<dbReference type="EMBL" id="AXCN02000436">
    <property type="status" value="NOT_ANNOTATED_CDS"/>
    <property type="molecule type" value="Genomic_DNA"/>
</dbReference>